<evidence type="ECO:0000313" key="6">
    <source>
        <dbReference type="Proteomes" id="UP000001635"/>
    </source>
</evidence>
<dbReference type="RefSeq" id="WP_014022021.1">
    <property type="nucleotide sequence ID" value="NC_015914.1"/>
</dbReference>
<dbReference type="SUPFAM" id="SSF51735">
    <property type="entry name" value="NAD(P)-binding Rossmann-fold domains"/>
    <property type="match status" value="1"/>
</dbReference>
<evidence type="ECO:0000259" key="3">
    <source>
        <dbReference type="Pfam" id="PF01408"/>
    </source>
</evidence>
<gene>
    <name evidence="5" type="ordered locus">Cycma_4029</name>
</gene>
<dbReference type="InterPro" id="IPR036291">
    <property type="entry name" value="NAD(P)-bd_dom_sf"/>
</dbReference>
<dbReference type="Gene3D" id="3.30.360.10">
    <property type="entry name" value="Dihydrodipicolinate Reductase, domain 2"/>
    <property type="match status" value="1"/>
</dbReference>
<dbReference type="Pfam" id="PF01408">
    <property type="entry name" value="GFO_IDH_MocA"/>
    <property type="match status" value="1"/>
</dbReference>
<organism evidence="5 6">
    <name type="scientific">Cyclobacterium marinum (strain ATCC 25205 / DSM 745 / LMG 13164 / NCIMB 1802)</name>
    <name type="common">Flectobacillus marinus</name>
    <dbReference type="NCBI Taxonomy" id="880070"/>
    <lineage>
        <taxon>Bacteria</taxon>
        <taxon>Pseudomonadati</taxon>
        <taxon>Bacteroidota</taxon>
        <taxon>Cytophagia</taxon>
        <taxon>Cytophagales</taxon>
        <taxon>Cyclobacteriaceae</taxon>
        <taxon>Cyclobacterium</taxon>
    </lineage>
</organism>
<dbReference type="Gene3D" id="3.40.50.720">
    <property type="entry name" value="NAD(P)-binding Rossmann-like Domain"/>
    <property type="match status" value="1"/>
</dbReference>
<evidence type="ECO:0000256" key="2">
    <source>
        <dbReference type="ARBA" id="ARBA00023002"/>
    </source>
</evidence>
<accession>G0J7A4</accession>
<dbReference type="GO" id="GO:0016491">
    <property type="term" value="F:oxidoreductase activity"/>
    <property type="evidence" value="ECO:0007669"/>
    <property type="project" value="UniProtKB-KW"/>
</dbReference>
<dbReference type="HOGENOM" id="CLU_023194_5_0_10"/>
<reference evidence="6" key="1">
    <citation type="submission" date="2011-07" db="EMBL/GenBank/DDBJ databases">
        <title>The complete genome of Cyclobacterium marinum DSM 745.</title>
        <authorList>
            <person name="Lucas S."/>
            <person name="Han J."/>
            <person name="Lapidus A."/>
            <person name="Bruce D."/>
            <person name="Goodwin L."/>
            <person name="Pitluck S."/>
            <person name="Peters L."/>
            <person name="Kyrpides N."/>
            <person name="Mavromatis K."/>
            <person name="Ivanova N."/>
            <person name="Ovchinnikova G."/>
            <person name="Chertkov O."/>
            <person name="Detter J.C."/>
            <person name="Tapia R."/>
            <person name="Han C."/>
            <person name="Land M."/>
            <person name="Hauser L."/>
            <person name="Markowitz V."/>
            <person name="Cheng J.-F."/>
            <person name="Hugenholtz P."/>
            <person name="Woyke T."/>
            <person name="Wu D."/>
            <person name="Tindall B."/>
            <person name="Schuetze A."/>
            <person name="Brambilla E."/>
            <person name="Klenk H.-P."/>
            <person name="Eisen J.A."/>
        </authorList>
    </citation>
    <scope>NUCLEOTIDE SEQUENCE [LARGE SCALE GENOMIC DNA]</scope>
    <source>
        <strain evidence="6">ATCC 25205 / DSM 745 / LMG 13164 / NCIMB 1802</strain>
    </source>
</reference>
<dbReference type="InterPro" id="IPR000683">
    <property type="entry name" value="Gfo/Idh/MocA-like_OxRdtase_N"/>
</dbReference>
<proteinExistence type="inferred from homology"/>
<dbReference type="Proteomes" id="UP000001635">
    <property type="component" value="Chromosome"/>
</dbReference>
<dbReference type="GO" id="GO:0000166">
    <property type="term" value="F:nucleotide binding"/>
    <property type="evidence" value="ECO:0007669"/>
    <property type="project" value="InterPro"/>
</dbReference>
<dbReference type="OrthoDB" id="726883at2"/>
<dbReference type="AlphaFoldDB" id="G0J7A4"/>
<dbReference type="STRING" id="880070.Cycma_4029"/>
<feature type="domain" description="GFO/IDH/MocA-like oxidoreductase" evidence="4">
    <location>
        <begin position="160"/>
        <end position="305"/>
    </location>
</feature>
<comment type="similarity">
    <text evidence="1">Belongs to the Gfo/Idh/MocA family.</text>
</comment>
<dbReference type="InterPro" id="IPR055170">
    <property type="entry name" value="GFO_IDH_MocA-like_dom"/>
</dbReference>
<dbReference type="eggNOG" id="COG0673">
    <property type="taxonomic scope" value="Bacteria"/>
</dbReference>
<dbReference type="Pfam" id="PF22725">
    <property type="entry name" value="GFO_IDH_MocA_C3"/>
    <property type="match status" value="1"/>
</dbReference>
<evidence type="ECO:0000259" key="4">
    <source>
        <dbReference type="Pfam" id="PF22725"/>
    </source>
</evidence>
<dbReference type="KEGG" id="cmr:Cycma_4029"/>
<sequence length="402" mass="44098">MNKKTLGIGIVGARYGARMHHANYMSLTPGLVEIRGICALTEESAKTFAEDIGVSFVTTDLDELLVREDVDVIDICTPPASHHEIAIKAAEAGKHIIMEKPLTGYFGEPGDAEPIGFHVPRAKMRAGAIQNAEAVREAVRANKVLFCYAENWVYAPPIVKMRNLIAASKGSVLELRAEENHSGSNSFFSKEWKYMGGGALLRMGAHAVGACLYLKQWEGQHRRGKSILPVSVMADTADLIHTEASEYAKKANAHQWISSDPVDVEDWANVVIKFDDGSRATVLVSDVGLGGLNTRVTAYMTDGVVKANMTANNVIETYAVDPETFAGENFTEKLETKAGWNRPSCDEDWFRGFSREIEDFVHSIHESREPLSGIDLAVDVVHVIYAAYQSAEEGRVIQLSTK</sequence>
<feature type="domain" description="Gfo/Idh/MocA-like oxidoreductase N-terminal" evidence="3">
    <location>
        <begin position="7"/>
        <end position="103"/>
    </location>
</feature>
<evidence type="ECO:0000313" key="5">
    <source>
        <dbReference type="EMBL" id="AEL27737.1"/>
    </source>
</evidence>
<protein>
    <submittedName>
        <fullName evidence="5">Oxidoreductase domain protein</fullName>
    </submittedName>
</protein>
<keyword evidence="6" id="KW-1185">Reference proteome</keyword>
<dbReference type="EMBL" id="CP002955">
    <property type="protein sequence ID" value="AEL27737.1"/>
    <property type="molecule type" value="Genomic_DNA"/>
</dbReference>
<dbReference type="PANTHER" id="PTHR42840">
    <property type="entry name" value="NAD(P)-BINDING ROSSMANN-FOLD SUPERFAMILY PROTEIN-RELATED"/>
    <property type="match status" value="1"/>
</dbReference>
<name>G0J7A4_CYCMS</name>
<dbReference type="PANTHER" id="PTHR42840:SF3">
    <property type="entry name" value="BINDING ROSSMANN FOLD OXIDOREDUCTASE, PUTATIVE (AFU_ORTHOLOGUE AFUA_2G10240)-RELATED"/>
    <property type="match status" value="1"/>
</dbReference>
<dbReference type="SUPFAM" id="SSF55347">
    <property type="entry name" value="Glyceraldehyde-3-phosphate dehydrogenase-like, C-terminal domain"/>
    <property type="match status" value="1"/>
</dbReference>
<keyword evidence="2" id="KW-0560">Oxidoreductase</keyword>
<evidence type="ECO:0000256" key="1">
    <source>
        <dbReference type="ARBA" id="ARBA00010928"/>
    </source>
</evidence>